<evidence type="ECO:0000313" key="8">
    <source>
        <dbReference type="EMBL" id="HGQ73971.1"/>
    </source>
</evidence>
<dbReference type="CDD" id="cd11382">
    <property type="entry name" value="Ribosomal_S8e"/>
    <property type="match status" value="1"/>
</dbReference>
<feature type="region of interest" description="Disordered" evidence="7">
    <location>
        <begin position="1"/>
        <end position="32"/>
    </location>
</feature>
<evidence type="ECO:0000256" key="7">
    <source>
        <dbReference type="SAM" id="MobiDB-lite"/>
    </source>
</evidence>
<accession>A0A7C4NN42</accession>
<evidence type="ECO:0000256" key="6">
    <source>
        <dbReference type="HAMAP-Rule" id="MF_00029"/>
    </source>
</evidence>
<dbReference type="GO" id="GO:0005840">
    <property type="term" value="C:ribosome"/>
    <property type="evidence" value="ECO:0007669"/>
    <property type="project" value="UniProtKB-KW"/>
</dbReference>
<sequence length="128" mass="14269">MSYYQGADLKKPSGGKKRRFRDKRKFELGSPPTNTKLDVVEERIVDRVRGGNLKVRLKKVSHIVVSIPGEGRSVKTRILEVIETPDNPQNARFNLITKGTIVRTELGLVKVTSRPGQCGTLCGVLIKK</sequence>
<dbReference type="AlphaFoldDB" id="A0A7C4NN42"/>
<evidence type="ECO:0000256" key="4">
    <source>
        <dbReference type="ARBA" id="ARBA00023274"/>
    </source>
</evidence>
<comment type="subunit">
    <text evidence="2 6">Part of the 30S ribosomal subunit.</text>
</comment>
<dbReference type="Pfam" id="PF01201">
    <property type="entry name" value="Ribosomal_S8e"/>
    <property type="match status" value="1"/>
</dbReference>
<keyword evidence="3 6" id="KW-0689">Ribosomal protein</keyword>
<dbReference type="GO" id="GO:0006412">
    <property type="term" value="P:translation"/>
    <property type="evidence" value="ECO:0007669"/>
    <property type="project" value="UniProtKB-UniRule"/>
</dbReference>
<dbReference type="HAMAP" id="MF_00029">
    <property type="entry name" value="Ribosomal_eS8"/>
    <property type="match status" value="1"/>
</dbReference>
<evidence type="ECO:0000256" key="3">
    <source>
        <dbReference type="ARBA" id="ARBA00022980"/>
    </source>
</evidence>
<dbReference type="GO" id="GO:1990904">
    <property type="term" value="C:ribonucleoprotein complex"/>
    <property type="evidence" value="ECO:0007669"/>
    <property type="project" value="UniProtKB-KW"/>
</dbReference>
<keyword evidence="4 6" id="KW-0687">Ribonucleoprotein</keyword>
<dbReference type="Gene3D" id="3.10.290.70">
    <property type="match status" value="1"/>
</dbReference>
<protein>
    <recommendedName>
        <fullName evidence="5 6">Small ribosomal subunit protein eS8</fullName>
    </recommendedName>
</protein>
<gene>
    <name evidence="6" type="primary">rps8e</name>
    <name evidence="8" type="ORF">ENU20_02710</name>
</gene>
<dbReference type="InterPro" id="IPR018283">
    <property type="entry name" value="Ribosomal_eS8_CS"/>
</dbReference>
<dbReference type="PROSITE" id="PS01193">
    <property type="entry name" value="RIBOSOMAL_S8E"/>
    <property type="match status" value="1"/>
</dbReference>
<dbReference type="InterPro" id="IPR001047">
    <property type="entry name" value="Ribosomal_eS8"/>
</dbReference>
<comment type="similarity">
    <text evidence="1 6">Belongs to the eukaryotic ribosomal protein eS8 family.</text>
</comment>
<evidence type="ECO:0000256" key="1">
    <source>
        <dbReference type="ARBA" id="ARBA00005257"/>
    </source>
</evidence>
<dbReference type="InterPro" id="IPR020919">
    <property type="entry name" value="Ribosomal_protein_eS8_arc"/>
</dbReference>
<reference evidence="8" key="1">
    <citation type="journal article" date="2020" name="mSystems">
        <title>Genome- and Community-Level Interaction Insights into Carbon Utilization and Element Cycling Functions of Hydrothermarchaeota in Hydrothermal Sediment.</title>
        <authorList>
            <person name="Zhou Z."/>
            <person name="Liu Y."/>
            <person name="Xu W."/>
            <person name="Pan J."/>
            <person name="Luo Z.H."/>
            <person name="Li M."/>
        </authorList>
    </citation>
    <scope>NUCLEOTIDE SEQUENCE [LARGE SCALE GENOMIC DNA]</scope>
    <source>
        <strain evidence="8">SpSt-648</strain>
    </source>
</reference>
<comment type="caution">
    <text evidence="8">The sequence shown here is derived from an EMBL/GenBank/DDBJ whole genome shotgun (WGS) entry which is preliminary data.</text>
</comment>
<dbReference type="EMBL" id="DTBP01000017">
    <property type="protein sequence ID" value="HGQ73971.1"/>
    <property type="molecule type" value="Genomic_DNA"/>
</dbReference>
<dbReference type="NCBIfam" id="TIGR00307">
    <property type="entry name" value="eS8"/>
    <property type="match status" value="1"/>
</dbReference>
<dbReference type="GO" id="GO:0003735">
    <property type="term" value="F:structural constituent of ribosome"/>
    <property type="evidence" value="ECO:0007669"/>
    <property type="project" value="InterPro"/>
</dbReference>
<name>A0A7C4NN42_STAMA</name>
<organism evidence="8">
    <name type="scientific">Staphylothermus marinus</name>
    <dbReference type="NCBI Taxonomy" id="2280"/>
    <lineage>
        <taxon>Archaea</taxon>
        <taxon>Thermoproteota</taxon>
        <taxon>Thermoprotei</taxon>
        <taxon>Desulfurococcales</taxon>
        <taxon>Desulfurococcaceae</taxon>
        <taxon>Staphylothermus</taxon>
    </lineage>
</organism>
<dbReference type="PANTHER" id="PTHR10394">
    <property type="entry name" value="40S RIBOSOMAL PROTEIN S8"/>
    <property type="match status" value="1"/>
</dbReference>
<proteinExistence type="inferred from homology"/>
<feature type="compositionally biased region" description="Basic residues" evidence="7">
    <location>
        <begin position="13"/>
        <end position="23"/>
    </location>
</feature>
<evidence type="ECO:0000256" key="2">
    <source>
        <dbReference type="ARBA" id="ARBA00011458"/>
    </source>
</evidence>
<dbReference type="InterPro" id="IPR022309">
    <property type="entry name" value="Ribosomal_Se8/biogenesis_NSA2"/>
</dbReference>
<evidence type="ECO:0000256" key="5">
    <source>
        <dbReference type="ARBA" id="ARBA00035277"/>
    </source>
</evidence>